<evidence type="ECO:0000313" key="1">
    <source>
        <dbReference type="EMBL" id="MCD7137880.1"/>
    </source>
</evidence>
<protein>
    <submittedName>
        <fullName evidence="1">TetR/AcrR family transcriptional regulator</fullName>
    </submittedName>
</protein>
<dbReference type="RefSeq" id="WP_182588801.1">
    <property type="nucleotide sequence ID" value="NZ_JACIVH010000062.1"/>
</dbReference>
<dbReference type="InterPro" id="IPR050624">
    <property type="entry name" value="HTH-type_Tx_Regulator"/>
</dbReference>
<organism evidence="1 2">
    <name type="scientific">Limosilactobacillus balticus</name>
    <dbReference type="NCBI Taxonomy" id="2759747"/>
    <lineage>
        <taxon>Bacteria</taxon>
        <taxon>Bacillati</taxon>
        <taxon>Bacillota</taxon>
        <taxon>Bacilli</taxon>
        <taxon>Lactobacillales</taxon>
        <taxon>Lactobacillaceae</taxon>
        <taxon>Limosilactobacillus</taxon>
    </lineage>
</organism>
<accession>A0ABS8RAC2</accession>
<dbReference type="Gene3D" id="1.10.357.10">
    <property type="entry name" value="Tetracycline Repressor, domain 2"/>
    <property type="match status" value="1"/>
</dbReference>
<dbReference type="Proteomes" id="UP001200032">
    <property type="component" value="Unassembled WGS sequence"/>
</dbReference>
<dbReference type="PANTHER" id="PTHR43479">
    <property type="entry name" value="ACREF/ENVCD OPERON REPRESSOR-RELATED"/>
    <property type="match status" value="1"/>
</dbReference>
<dbReference type="SUPFAM" id="SSF46689">
    <property type="entry name" value="Homeodomain-like"/>
    <property type="match status" value="1"/>
</dbReference>
<sequence length="174" mass="20563">MDLRILKTKKNIKTTFLKLRQKYPLEKIKVITLCQQALINKSTFYRYYTDIYDLSNQMQQEIIDDIGKNFSKTKKSFTNIDDFIEELSQLKLKNPNIKILFNGQEERFIALAQKKVEQLYLNKEMEEKAKISITFLLGGLLFAYRGVIDQTYSESEFRKIASKAVKTFSDFIRE</sequence>
<evidence type="ECO:0000313" key="2">
    <source>
        <dbReference type="Proteomes" id="UP001200032"/>
    </source>
</evidence>
<dbReference type="InterPro" id="IPR009057">
    <property type="entry name" value="Homeodomain-like_sf"/>
</dbReference>
<dbReference type="PANTHER" id="PTHR43479:SF7">
    <property type="entry name" value="TETR-FAMILY TRANSCRIPTIONAL REGULATOR"/>
    <property type="match status" value="1"/>
</dbReference>
<name>A0ABS8RAC2_9LACO</name>
<reference evidence="1 2" key="1">
    <citation type="submission" date="2021-12" db="EMBL/GenBank/DDBJ databases">
        <title>A phylogenomic analysis of Limosilactobacillus reuteri reveals ancient and stable evolutionary relationships with rodents and birds and zoonotic transmission to humans.</title>
        <authorList>
            <person name="Li F."/>
            <person name="Li X."/>
            <person name="Cheng C."/>
            <person name="Tollenaar S."/>
            <person name="Zhang J.S."/>
            <person name="Simpson D."/>
            <person name="Tasseva G."/>
            <person name="Perez-Munoz M.E."/>
            <person name="Frese S."/>
            <person name="Gaenzle M.G."/>
            <person name="Walter J."/>
            <person name="Zheng J."/>
        </authorList>
    </citation>
    <scope>NUCLEOTIDE SEQUENCE [LARGE SCALE GENOMIC DNA]</scope>
    <source>
        <strain evidence="1 2">WF-AF5-A</strain>
    </source>
</reference>
<proteinExistence type="predicted"/>
<keyword evidence="2" id="KW-1185">Reference proteome</keyword>
<comment type="caution">
    <text evidence="1">The sequence shown here is derived from an EMBL/GenBank/DDBJ whole genome shotgun (WGS) entry which is preliminary data.</text>
</comment>
<dbReference type="EMBL" id="JAJPDJ010000052">
    <property type="protein sequence ID" value="MCD7137880.1"/>
    <property type="molecule type" value="Genomic_DNA"/>
</dbReference>
<gene>
    <name evidence="1" type="ORF">LTY59_01400</name>
</gene>